<accession>A0A9X0UFA3</accession>
<organism evidence="3 4">
    <name type="scientific">Siccirubricoccus deserti</name>
    <dbReference type="NCBI Taxonomy" id="2013562"/>
    <lineage>
        <taxon>Bacteria</taxon>
        <taxon>Pseudomonadati</taxon>
        <taxon>Pseudomonadota</taxon>
        <taxon>Alphaproteobacteria</taxon>
        <taxon>Acetobacterales</taxon>
        <taxon>Roseomonadaceae</taxon>
        <taxon>Siccirubricoccus</taxon>
    </lineage>
</organism>
<name>A0A9X0UFA3_9PROT</name>
<dbReference type="PROSITE" id="PS00061">
    <property type="entry name" value="ADH_SHORT"/>
    <property type="match status" value="1"/>
</dbReference>
<dbReference type="GO" id="GO:0016491">
    <property type="term" value="F:oxidoreductase activity"/>
    <property type="evidence" value="ECO:0007669"/>
    <property type="project" value="UniProtKB-KW"/>
</dbReference>
<dbReference type="PRINTS" id="PR00080">
    <property type="entry name" value="SDRFAMILY"/>
</dbReference>
<evidence type="ECO:0000313" key="4">
    <source>
        <dbReference type="Proteomes" id="UP000600101"/>
    </source>
</evidence>
<keyword evidence="4" id="KW-1185">Reference proteome</keyword>
<dbReference type="InterPro" id="IPR020904">
    <property type="entry name" value="Sc_DH/Rdtase_CS"/>
</dbReference>
<comment type="caution">
    <text evidence="3">The sequence shown here is derived from an EMBL/GenBank/DDBJ whole genome shotgun (WGS) entry which is preliminary data.</text>
</comment>
<dbReference type="PANTHER" id="PTHR24321">
    <property type="entry name" value="DEHYDROGENASES, SHORT CHAIN"/>
    <property type="match status" value="1"/>
</dbReference>
<dbReference type="InterPro" id="IPR036291">
    <property type="entry name" value="NAD(P)-bd_dom_sf"/>
</dbReference>
<dbReference type="RefSeq" id="WP_186773302.1">
    <property type="nucleotide sequence ID" value="NZ_JACOMF010000062.1"/>
</dbReference>
<dbReference type="InterPro" id="IPR002347">
    <property type="entry name" value="SDR_fam"/>
</dbReference>
<dbReference type="CDD" id="cd05233">
    <property type="entry name" value="SDR_c"/>
    <property type="match status" value="1"/>
</dbReference>
<sequence length="274" mass="28996">MSNDGKRFAGKTAVVTGGASGIGLAILRRLLAESAAVVCADVDPERLRTVEAEFESDSILCVQTDVTKEREIEELVRSAVGRFGVLDCAFNAAGASRPGYLVDLTEEAWDYTVDLCLKGVFLCMKHQARQMLAQGAGGAIVNIASLNAHVPMHAGAAYASAKAGVEMLTRNGALEWTDQGVRVNAVLPGLVQTPLTRRHFGNPEALAAFKARIPLGRPAQPEEIAGPALFLASEDATYVSGASLLVDGAWAVSGYPDMRPFRGTPKWRAGSEIA</sequence>
<dbReference type="Proteomes" id="UP000600101">
    <property type="component" value="Unassembled WGS sequence"/>
</dbReference>
<evidence type="ECO:0000256" key="1">
    <source>
        <dbReference type="ARBA" id="ARBA00006484"/>
    </source>
</evidence>
<evidence type="ECO:0000313" key="3">
    <source>
        <dbReference type="EMBL" id="MBC4018552.1"/>
    </source>
</evidence>
<protein>
    <submittedName>
        <fullName evidence="3">SDR family oxidoreductase</fullName>
    </submittedName>
</protein>
<dbReference type="SUPFAM" id="SSF51735">
    <property type="entry name" value="NAD(P)-binding Rossmann-fold domains"/>
    <property type="match status" value="1"/>
</dbReference>
<dbReference type="FunFam" id="3.40.50.720:FF:000084">
    <property type="entry name" value="Short-chain dehydrogenase reductase"/>
    <property type="match status" value="1"/>
</dbReference>
<evidence type="ECO:0000256" key="2">
    <source>
        <dbReference type="ARBA" id="ARBA00023002"/>
    </source>
</evidence>
<dbReference type="AlphaFoldDB" id="A0A9X0UFA3"/>
<reference evidence="3" key="1">
    <citation type="submission" date="2020-08" db="EMBL/GenBank/DDBJ databases">
        <authorList>
            <person name="Hu Y."/>
            <person name="Nguyen S.V."/>
            <person name="Li F."/>
            <person name="Fanning S."/>
        </authorList>
    </citation>
    <scope>NUCLEOTIDE SEQUENCE</scope>
    <source>
        <strain evidence="3">SYSU D8009</strain>
    </source>
</reference>
<dbReference type="Gene3D" id="3.40.50.720">
    <property type="entry name" value="NAD(P)-binding Rossmann-like Domain"/>
    <property type="match status" value="1"/>
</dbReference>
<proteinExistence type="inferred from homology"/>
<dbReference type="PRINTS" id="PR00081">
    <property type="entry name" value="GDHRDH"/>
</dbReference>
<comment type="similarity">
    <text evidence="1">Belongs to the short-chain dehydrogenases/reductases (SDR) family.</text>
</comment>
<keyword evidence="2" id="KW-0560">Oxidoreductase</keyword>
<gene>
    <name evidence="3" type="ORF">H7965_25120</name>
</gene>
<dbReference type="Pfam" id="PF13561">
    <property type="entry name" value="adh_short_C2"/>
    <property type="match status" value="1"/>
</dbReference>
<dbReference type="PANTHER" id="PTHR24321:SF8">
    <property type="entry name" value="ESTRADIOL 17-BETA-DEHYDROGENASE 8-RELATED"/>
    <property type="match status" value="1"/>
</dbReference>
<dbReference type="EMBL" id="JACOMF010000062">
    <property type="protein sequence ID" value="MBC4018552.1"/>
    <property type="molecule type" value="Genomic_DNA"/>
</dbReference>